<evidence type="ECO:0000313" key="4">
    <source>
        <dbReference type="Proteomes" id="UP001055712"/>
    </source>
</evidence>
<comment type="caution">
    <text evidence="3">The sequence shown here is derived from an EMBL/GenBank/DDBJ whole genome shotgun (WGS) entry which is preliminary data.</text>
</comment>
<keyword evidence="2" id="KW-1133">Transmembrane helix</keyword>
<feature type="compositionally biased region" description="Pro residues" evidence="1">
    <location>
        <begin position="46"/>
        <end position="57"/>
    </location>
</feature>
<evidence type="ECO:0000256" key="2">
    <source>
        <dbReference type="SAM" id="Phobius"/>
    </source>
</evidence>
<accession>A0A9D4TN87</accession>
<feature type="transmembrane region" description="Helical" evidence="2">
    <location>
        <begin position="188"/>
        <end position="208"/>
    </location>
</feature>
<reference evidence="3" key="1">
    <citation type="journal article" date="2019" name="Plant J.">
        <title>Chlorella vulgaris genome assembly and annotation reveals the molecular basis for metabolic acclimation to high light conditions.</title>
        <authorList>
            <person name="Cecchin M."/>
            <person name="Marcolungo L."/>
            <person name="Rossato M."/>
            <person name="Girolomoni L."/>
            <person name="Cosentino E."/>
            <person name="Cuine S."/>
            <person name="Li-Beisson Y."/>
            <person name="Delledonne M."/>
            <person name="Ballottari M."/>
        </authorList>
    </citation>
    <scope>NUCLEOTIDE SEQUENCE</scope>
    <source>
        <strain evidence="3">211/11P</strain>
    </source>
</reference>
<evidence type="ECO:0000313" key="3">
    <source>
        <dbReference type="EMBL" id="KAI3430357.1"/>
    </source>
</evidence>
<keyword evidence="2" id="KW-0812">Transmembrane</keyword>
<evidence type="ECO:0000256" key="1">
    <source>
        <dbReference type="SAM" id="MobiDB-lite"/>
    </source>
</evidence>
<organism evidence="3 4">
    <name type="scientific">Chlorella vulgaris</name>
    <name type="common">Green alga</name>
    <dbReference type="NCBI Taxonomy" id="3077"/>
    <lineage>
        <taxon>Eukaryota</taxon>
        <taxon>Viridiplantae</taxon>
        <taxon>Chlorophyta</taxon>
        <taxon>core chlorophytes</taxon>
        <taxon>Trebouxiophyceae</taxon>
        <taxon>Chlorellales</taxon>
        <taxon>Chlorellaceae</taxon>
        <taxon>Chlorella clade</taxon>
        <taxon>Chlorella</taxon>
    </lineage>
</organism>
<gene>
    <name evidence="3" type="ORF">D9Q98_004952</name>
</gene>
<dbReference type="EMBL" id="SIDB01000007">
    <property type="protein sequence ID" value="KAI3430357.1"/>
    <property type="molecule type" value="Genomic_DNA"/>
</dbReference>
<proteinExistence type="predicted"/>
<dbReference type="AlphaFoldDB" id="A0A9D4TN87"/>
<feature type="region of interest" description="Disordered" evidence="1">
    <location>
        <begin position="34"/>
        <end position="57"/>
    </location>
</feature>
<keyword evidence="4" id="KW-1185">Reference proteome</keyword>
<reference evidence="3" key="2">
    <citation type="submission" date="2020-11" db="EMBL/GenBank/DDBJ databases">
        <authorList>
            <person name="Cecchin M."/>
            <person name="Marcolungo L."/>
            <person name="Rossato M."/>
            <person name="Girolomoni L."/>
            <person name="Cosentino E."/>
            <person name="Cuine S."/>
            <person name="Li-Beisson Y."/>
            <person name="Delledonne M."/>
            <person name="Ballottari M."/>
        </authorList>
    </citation>
    <scope>NUCLEOTIDE SEQUENCE</scope>
    <source>
        <strain evidence="3">211/11P</strain>
        <tissue evidence="3">Whole cell</tissue>
    </source>
</reference>
<keyword evidence="2" id="KW-0472">Membrane</keyword>
<sequence length="212" mass="22206">MHHGSSAGLRAARPAHRLVHKPLTAASRLPPLAARGGRSVQAQPQGPQPDPPLPLPPNRLYASKLTTLAAKKDLKRAFGLESVRIQLGLWLLVSAGYLFFGGSATRPLLEIGVAPDIVDKLTTQVSNGTPVALATAGVTLVLNGVQALYSNLYAIETAEAAVSYWEAVAAADAQRQQAEQAQQAQQQLPAAIGIGLLIATGALLLYLMSAAR</sequence>
<name>A0A9D4TN87_CHLVU</name>
<protein>
    <submittedName>
        <fullName evidence="3">Uncharacterized protein</fullName>
    </submittedName>
</protein>
<dbReference type="Proteomes" id="UP001055712">
    <property type="component" value="Unassembled WGS sequence"/>
</dbReference>